<name>A0AAV4RXW8_CAEEX</name>
<dbReference type="Proteomes" id="UP001054945">
    <property type="component" value="Unassembled WGS sequence"/>
</dbReference>
<evidence type="ECO:0000313" key="2">
    <source>
        <dbReference type="Proteomes" id="UP001054945"/>
    </source>
</evidence>
<dbReference type="PANTHER" id="PTHR28642:SF1">
    <property type="entry name" value="MEIOSIS 1 ARREST PROTEIN"/>
    <property type="match status" value="1"/>
</dbReference>
<evidence type="ECO:0000313" key="1">
    <source>
        <dbReference type="EMBL" id="GIY26728.1"/>
    </source>
</evidence>
<dbReference type="GO" id="GO:0007283">
    <property type="term" value="P:spermatogenesis"/>
    <property type="evidence" value="ECO:0007669"/>
    <property type="project" value="InterPro"/>
</dbReference>
<dbReference type="EMBL" id="BPLR01008724">
    <property type="protein sequence ID" value="GIY26728.1"/>
    <property type="molecule type" value="Genomic_DNA"/>
</dbReference>
<dbReference type="InterPro" id="IPR033587">
    <property type="entry name" value="M1AP"/>
</dbReference>
<sequence length="135" mass="15031">MATVAIDIFSAQFAQKFVKDVEESLTAIELAYIRQVNIEANSYQLESIFKNWLHDCGTDSDHLRLTIDKMVLRCDIKECLLNADSLPTTLSSSFSKFESPSADCKSESFIKATLHHQGSSLHHGSCLCCSKRGIV</sequence>
<dbReference type="PANTHER" id="PTHR28642">
    <property type="entry name" value="MEIOSIS 1 ARREST PROTEIN"/>
    <property type="match status" value="1"/>
</dbReference>
<keyword evidence="2" id="KW-1185">Reference proteome</keyword>
<comment type="caution">
    <text evidence="1">The sequence shown here is derived from an EMBL/GenBank/DDBJ whole genome shotgun (WGS) entry which is preliminary data.</text>
</comment>
<dbReference type="AlphaFoldDB" id="A0AAV4RXW8"/>
<organism evidence="1 2">
    <name type="scientific">Caerostris extrusa</name>
    <name type="common">Bark spider</name>
    <name type="synonym">Caerostris bankana</name>
    <dbReference type="NCBI Taxonomy" id="172846"/>
    <lineage>
        <taxon>Eukaryota</taxon>
        <taxon>Metazoa</taxon>
        <taxon>Ecdysozoa</taxon>
        <taxon>Arthropoda</taxon>
        <taxon>Chelicerata</taxon>
        <taxon>Arachnida</taxon>
        <taxon>Araneae</taxon>
        <taxon>Araneomorphae</taxon>
        <taxon>Entelegynae</taxon>
        <taxon>Araneoidea</taxon>
        <taxon>Araneidae</taxon>
        <taxon>Caerostris</taxon>
    </lineage>
</organism>
<proteinExistence type="predicted"/>
<evidence type="ECO:0008006" key="3">
    <source>
        <dbReference type="Google" id="ProtNLM"/>
    </source>
</evidence>
<gene>
    <name evidence="1" type="primary">AVEN_192662_1</name>
    <name evidence="1" type="ORF">CEXT_304781</name>
</gene>
<reference evidence="1 2" key="1">
    <citation type="submission" date="2021-06" db="EMBL/GenBank/DDBJ databases">
        <title>Caerostris extrusa draft genome.</title>
        <authorList>
            <person name="Kono N."/>
            <person name="Arakawa K."/>
        </authorList>
    </citation>
    <scope>NUCLEOTIDE SEQUENCE [LARGE SCALE GENOMIC DNA]</scope>
</reference>
<accession>A0AAV4RXW8</accession>
<dbReference type="GO" id="GO:0007127">
    <property type="term" value="P:meiosis I"/>
    <property type="evidence" value="ECO:0007669"/>
    <property type="project" value="InterPro"/>
</dbReference>
<dbReference type="GO" id="GO:0051308">
    <property type="term" value="P:male meiosis chromosome separation"/>
    <property type="evidence" value="ECO:0007669"/>
    <property type="project" value="TreeGrafter"/>
</dbReference>
<protein>
    <recommendedName>
        <fullName evidence="3">BACK domain-containing protein</fullName>
    </recommendedName>
</protein>